<comment type="subcellular location">
    <subcellularLocation>
        <location evidence="1">Membrane</location>
        <topology evidence="1">Multi-pass membrane protein</topology>
    </subcellularLocation>
</comment>
<dbReference type="PANTHER" id="PTHR23112">
    <property type="entry name" value="G PROTEIN-COUPLED RECEPTOR 157-RELATED"/>
    <property type="match status" value="1"/>
</dbReference>
<dbReference type="AlphaFoldDB" id="A0A9Q0RBM8"/>
<protein>
    <submittedName>
        <fullName evidence="6">G protein-coupled receptor</fullName>
    </submittedName>
</protein>
<feature type="transmembrane region" description="Helical" evidence="5">
    <location>
        <begin position="6"/>
        <end position="29"/>
    </location>
</feature>
<feature type="transmembrane region" description="Helical" evidence="5">
    <location>
        <begin position="151"/>
        <end position="172"/>
    </location>
</feature>
<dbReference type="GO" id="GO:0005886">
    <property type="term" value="C:plasma membrane"/>
    <property type="evidence" value="ECO:0007669"/>
    <property type="project" value="TreeGrafter"/>
</dbReference>
<evidence type="ECO:0000313" key="7">
    <source>
        <dbReference type="Proteomes" id="UP001149090"/>
    </source>
</evidence>
<feature type="transmembrane region" description="Helical" evidence="5">
    <location>
        <begin position="224"/>
        <end position="242"/>
    </location>
</feature>
<evidence type="ECO:0000313" key="6">
    <source>
        <dbReference type="EMBL" id="KAJ5074381.1"/>
    </source>
</evidence>
<sequence length="292" mass="33753">MIHNKESIPCIIGSTIGMVGSLIFILVYSFIKEIRDPARKYILVLASCDFLLGFSAILPGPSSDRFCEVQGFLLSFSFAASCSFIFLVSLVFYLKFCHDKNVDQSTTFFIFGVFSVVVICLIASIIFVFYGKIGPGFSHWCWTTKPEIEPVIYIITWVSLIGTLILYLIIFLKLRKNRKYSKTFQYKIFALGWIYVFTELWTSIKRARQMANPDVKDNLFLDVIQAIFTPMLGLWDSVFFVFGDKNVRSFLKLKLKKKKYEELKITLLENPNVLEISEKFDEFEDADTDDRF</sequence>
<dbReference type="InterPro" id="IPR022343">
    <property type="entry name" value="GCR1-cAMP_receptor"/>
</dbReference>
<dbReference type="EMBL" id="JAPDFW010000070">
    <property type="protein sequence ID" value="KAJ5074381.1"/>
    <property type="molecule type" value="Genomic_DNA"/>
</dbReference>
<name>A0A9Q0RBM8_ANAIG</name>
<feature type="transmembrane region" description="Helical" evidence="5">
    <location>
        <begin position="72"/>
        <end position="96"/>
    </location>
</feature>
<accession>A0A9Q0RBM8</accession>
<dbReference type="CDD" id="cd00637">
    <property type="entry name" value="7tm_classA_rhodopsin-like"/>
    <property type="match status" value="1"/>
</dbReference>
<keyword evidence="3 5" id="KW-1133">Transmembrane helix</keyword>
<feature type="transmembrane region" description="Helical" evidence="5">
    <location>
        <begin position="41"/>
        <end position="60"/>
    </location>
</feature>
<dbReference type="GO" id="GO:0007189">
    <property type="term" value="P:adenylate cyclase-activating G protein-coupled receptor signaling pathway"/>
    <property type="evidence" value="ECO:0007669"/>
    <property type="project" value="TreeGrafter"/>
</dbReference>
<dbReference type="OrthoDB" id="100006at2759"/>
<keyword evidence="4 5" id="KW-0472">Membrane</keyword>
<evidence type="ECO:0000256" key="2">
    <source>
        <dbReference type="ARBA" id="ARBA00022692"/>
    </source>
</evidence>
<dbReference type="SUPFAM" id="SSF81321">
    <property type="entry name" value="Family A G protein-coupled receptor-like"/>
    <property type="match status" value="1"/>
</dbReference>
<dbReference type="GO" id="GO:0004930">
    <property type="term" value="F:G protein-coupled receptor activity"/>
    <property type="evidence" value="ECO:0007669"/>
    <property type="project" value="TreeGrafter"/>
</dbReference>
<keyword evidence="7" id="KW-1185">Reference proteome</keyword>
<gene>
    <name evidence="6" type="ORF">M0811_01011</name>
</gene>
<feature type="transmembrane region" description="Helical" evidence="5">
    <location>
        <begin position="108"/>
        <end position="131"/>
    </location>
</feature>
<keyword evidence="2 5" id="KW-0812">Transmembrane</keyword>
<evidence type="ECO:0000256" key="4">
    <source>
        <dbReference type="ARBA" id="ARBA00023136"/>
    </source>
</evidence>
<dbReference type="PANTHER" id="PTHR23112:SF0">
    <property type="entry name" value="TRANSMEMBRANE PROTEIN 116"/>
    <property type="match status" value="1"/>
</dbReference>
<evidence type="ECO:0000256" key="3">
    <source>
        <dbReference type="ARBA" id="ARBA00022989"/>
    </source>
</evidence>
<evidence type="ECO:0000256" key="1">
    <source>
        <dbReference type="ARBA" id="ARBA00004141"/>
    </source>
</evidence>
<reference evidence="6" key="1">
    <citation type="submission" date="2022-10" db="EMBL/GenBank/DDBJ databases">
        <title>Novel sulphate-reducing endosymbionts in the free-living metamonad Anaeramoeba.</title>
        <authorList>
            <person name="Jerlstrom-Hultqvist J."/>
            <person name="Cepicka I."/>
            <person name="Gallot-Lavallee L."/>
            <person name="Salas-Leiva D."/>
            <person name="Curtis B.A."/>
            <person name="Zahonova K."/>
            <person name="Pipaliya S."/>
            <person name="Dacks J."/>
            <person name="Roger A.J."/>
        </authorList>
    </citation>
    <scope>NUCLEOTIDE SEQUENCE</scope>
    <source>
        <strain evidence="6">BMAN</strain>
    </source>
</reference>
<dbReference type="PRINTS" id="PR02001">
    <property type="entry name" value="GCR1CAMPR"/>
</dbReference>
<organism evidence="6 7">
    <name type="scientific">Anaeramoeba ignava</name>
    <name type="common">Anaerobic marine amoeba</name>
    <dbReference type="NCBI Taxonomy" id="1746090"/>
    <lineage>
        <taxon>Eukaryota</taxon>
        <taxon>Metamonada</taxon>
        <taxon>Anaeramoebidae</taxon>
        <taxon>Anaeramoeba</taxon>
    </lineage>
</organism>
<keyword evidence="6" id="KW-0675">Receptor</keyword>
<dbReference type="Gene3D" id="1.20.1070.10">
    <property type="entry name" value="Rhodopsin 7-helix transmembrane proteins"/>
    <property type="match status" value="1"/>
</dbReference>
<comment type="caution">
    <text evidence="6">The sequence shown here is derived from an EMBL/GenBank/DDBJ whole genome shotgun (WGS) entry which is preliminary data.</text>
</comment>
<feature type="transmembrane region" description="Helical" evidence="5">
    <location>
        <begin position="184"/>
        <end position="204"/>
    </location>
</feature>
<proteinExistence type="predicted"/>
<evidence type="ECO:0000256" key="5">
    <source>
        <dbReference type="SAM" id="Phobius"/>
    </source>
</evidence>
<dbReference type="Proteomes" id="UP001149090">
    <property type="component" value="Unassembled WGS sequence"/>
</dbReference>